<proteinExistence type="predicted"/>
<organism evidence="1 2">
    <name type="scientific">Caerostris extrusa</name>
    <name type="common">Bark spider</name>
    <name type="synonym">Caerostris bankana</name>
    <dbReference type="NCBI Taxonomy" id="172846"/>
    <lineage>
        <taxon>Eukaryota</taxon>
        <taxon>Metazoa</taxon>
        <taxon>Ecdysozoa</taxon>
        <taxon>Arthropoda</taxon>
        <taxon>Chelicerata</taxon>
        <taxon>Arachnida</taxon>
        <taxon>Araneae</taxon>
        <taxon>Araneomorphae</taxon>
        <taxon>Entelegynae</taxon>
        <taxon>Araneoidea</taxon>
        <taxon>Araneidae</taxon>
        <taxon>Caerostris</taxon>
    </lineage>
</organism>
<sequence>MRVQSFSLRPPRPSFQNRTCFEGFRFSHRQSEEDEQCSGGRTVLSQYLVLITIRNLLHPESIQLSGRNIEGGRGSVIRDDSVVIHSEIRKGELIYLGRRKRNLSE</sequence>
<dbReference type="AlphaFoldDB" id="A0AAV4QV97"/>
<evidence type="ECO:0000313" key="2">
    <source>
        <dbReference type="Proteomes" id="UP001054945"/>
    </source>
</evidence>
<dbReference type="EMBL" id="BPLR01006932">
    <property type="protein sequence ID" value="GIY13395.1"/>
    <property type="molecule type" value="Genomic_DNA"/>
</dbReference>
<evidence type="ECO:0000313" key="1">
    <source>
        <dbReference type="EMBL" id="GIY13395.1"/>
    </source>
</evidence>
<dbReference type="Proteomes" id="UP001054945">
    <property type="component" value="Unassembled WGS sequence"/>
</dbReference>
<protein>
    <submittedName>
        <fullName evidence="1">Uncharacterized protein</fullName>
    </submittedName>
</protein>
<keyword evidence="2" id="KW-1185">Reference proteome</keyword>
<accession>A0AAV4QV97</accession>
<name>A0AAV4QV97_CAEEX</name>
<reference evidence="1 2" key="1">
    <citation type="submission" date="2021-06" db="EMBL/GenBank/DDBJ databases">
        <title>Caerostris extrusa draft genome.</title>
        <authorList>
            <person name="Kono N."/>
            <person name="Arakawa K."/>
        </authorList>
    </citation>
    <scope>NUCLEOTIDE SEQUENCE [LARGE SCALE GENOMIC DNA]</scope>
</reference>
<gene>
    <name evidence="1" type="ORF">CEXT_617291</name>
</gene>
<comment type="caution">
    <text evidence="1">The sequence shown here is derived from an EMBL/GenBank/DDBJ whole genome shotgun (WGS) entry which is preliminary data.</text>
</comment>